<dbReference type="VEuPathDB" id="FungiDB:FUN_011434"/>
<organism evidence="1 2">
    <name type="scientific">Rhizophagus irregularis</name>
    <dbReference type="NCBI Taxonomy" id="588596"/>
    <lineage>
        <taxon>Eukaryota</taxon>
        <taxon>Fungi</taxon>
        <taxon>Fungi incertae sedis</taxon>
        <taxon>Mucoromycota</taxon>
        <taxon>Glomeromycotina</taxon>
        <taxon>Glomeromycetes</taxon>
        <taxon>Glomerales</taxon>
        <taxon>Glomeraceae</taxon>
        <taxon>Rhizophagus</taxon>
    </lineage>
</organism>
<dbReference type="OrthoDB" id="2332461at2759"/>
<protein>
    <submittedName>
        <fullName evidence="1">Uncharacterized protein</fullName>
    </submittedName>
</protein>
<dbReference type="VEuPathDB" id="FungiDB:RhiirA1_519420"/>
<accession>A0A2N1MVK3</accession>
<name>A0A2N1MVK3_9GLOM</name>
<evidence type="ECO:0000313" key="1">
    <source>
        <dbReference type="EMBL" id="PKK65702.1"/>
    </source>
</evidence>
<gene>
    <name evidence="1" type="ORF">RhiirC2_853414</name>
</gene>
<dbReference type="EMBL" id="LLXL01001211">
    <property type="protein sequence ID" value="PKK65702.1"/>
    <property type="molecule type" value="Genomic_DNA"/>
</dbReference>
<dbReference type="Proteomes" id="UP000233469">
    <property type="component" value="Unassembled WGS sequence"/>
</dbReference>
<comment type="caution">
    <text evidence="1">The sequence shown here is derived from an EMBL/GenBank/DDBJ whole genome shotgun (WGS) entry which is preliminary data.</text>
</comment>
<proteinExistence type="predicted"/>
<sequence>MNPTQPHMQKINEPTISYGAQLDNNLNILSNVPVVLDNMSQVSTINVNRPLQETYLNLNMNPSLQHATYSTQTPILSKHSFFYAPFNDFQMYYIICEEMPLTFENVSQLIISGDHNSIHNYNKSNSIFMFYHEQPEIKKIYQVTCEMVSHTFIFQFLNKAFFGTQYIQSEYQQQEFSRRHQENIKFYLKKDLIHYLNPKQINEQNFDLFKGFIQDYCIFESTNRDVFNYSQQHGANSLPINSQQDYNQFVGSQNDDNQSRYDDNLYQS</sequence>
<dbReference type="AlphaFoldDB" id="A0A2N1MVK3"/>
<reference evidence="1 2" key="2">
    <citation type="submission" date="2017-10" db="EMBL/GenBank/DDBJ databases">
        <title>Extensive intraspecific genome diversity in a model arbuscular mycorrhizal fungus.</title>
        <authorList>
            <person name="Chen E.C.H."/>
            <person name="Morin E."/>
            <person name="Baudet D."/>
            <person name="Noel J."/>
            <person name="Ndikumana S."/>
            <person name="Charron P."/>
            <person name="St-Onge C."/>
            <person name="Giorgi J."/>
            <person name="Grigoriev I.V."/>
            <person name="Roux C."/>
            <person name="Martin F.M."/>
            <person name="Corradi N."/>
        </authorList>
    </citation>
    <scope>NUCLEOTIDE SEQUENCE [LARGE SCALE GENOMIC DNA]</scope>
    <source>
        <strain evidence="1 2">C2</strain>
    </source>
</reference>
<evidence type="ECO:0000313" key="2">
    <source>
        <dbReference type="Proteomes" id="UP000233469"/>
    </source>
</evidence>
<dbReference type="VEuPathDB" id="FungiDB:RhiirFUN_012717"/>
<reference evidence="1 2" key="1">
    <citation type="submission" date="2016-04" db="EMBL/GenBank/DDBJ databases">
        <title>Genome analyses suggest a sexual origin of heterokaryosis in a supposedly ancient asexual fungus.</title>
        <authorList>
            <person name="Ropars J."/>
            <person name="Sedzielewska K."/>
            <person name="Noel J."/>
            <person name="Charron P."/>
            <person name="Farinelli L."/>
            <person name="Marton T."/>
            <person name="Kruger M."/>
            <person name="Pelin A."/>
            <person name="Brachmann A."/>
            <person name="Corradi N."/>
        </authorList>
    </citation>
    <scope>NUCLEOTIDE SEQUENCE [LARGE SCALE GENOMIC DNA]</scope>
    <source>
        <strain evidence="1 2">C2</strain>
    </source>
</reference>